<dbReference type="GO" id="GO:0003677">
    <property type="term" value="F:DNA binding"/>
    <property type="evidence" value="ECO:0007669"/>
    <property type="project" value="InterPro"/>
</dbReference>
<gene>
    <name evidence="2" type="ORF">F1559_000982</name>
</gene>
<dbReference type="OrthoDB" id="498157at2759"/>
<dbReference type="Proteomes" id="UP000530660">
    <property type="component" value="Unassembled WGS sequence"/>
</dbReference>
<proteinExistence type="predicted"/>
<comment type="caution">
    <text evidence="2">The sequence shown here is derived from an EMBL/GenBank/DDBJ whole genome shotgun (WGS) entry which is preliminary data.</text>
</comment>
<protein>
    <submittedName>
        <fullName evidence="2">Uncharacterized protein</fullName>
    </submittedName>
</protein>
<evidence type="ECO:0000313" key="2">
    <source>
        <dbReference type="EMBL" id="KAF6001205.1"/>
    </source>
</evidence>
<dbReference type="SUPFAM" id="SSF48019">
    <property type="entry name" value="post-AAA+ oligomerization domain-like"/>
    <property type="match status" value="1"/>
</dbReference>
<dbReference type="EMBL" id="VWRR01000015">
    <property type="protein sequence ID" value="KAF6001205.1"/>
    <property type="molecule type" value="Genomic_DNA"/>
</dbReference>
<keyword evidence="3" id="KW-1185">Reference proteome</keyword>
<reference evidence="2 3" key="1">
    <citation type="journal article" date="2020" name="J. Phycol.">
        <title>Comparative genome analysis reveals Cyanidiococcus gen. nov., a new extremophilic red algal genus sister to Cyanidioschyzon (Cyanidioschyzonaceae, Rhodophyta).</title>
        <authorList>
            <person name="Liu S.-L."/>
            <person name="Chiang Y.-R."/>
            <person name="Yoon H.S."/>
            <person name="Fu H.-Y."/>
        </authorList>
    </citation>
    <scope>NUCLEOTIDE SEQUENCE [LARGE SCALE GENOMIC DNA]</scope>
    <source>
        <strain evidence="2 3">THAL066</strain>
    </source>
</reference>
<evidence type="ECO:0000313" key="3">
    <source>
        <dbReference type="Proteomes" id="UP000530660"/>
    </source>
</evidence>
<sequence>MINSRRGLLPLGHPQRVRVNESFPKPTRHCERPAATQPAEPPSIASTSEASGFAEADKRPSLEPKQNAFIILMTPQIYLECYWTLRRIPDPAQVDGVADSRFQCDVVFAGEPAARTLLEEPHWHRLGRSRLPYALWRPDDARQQVSDLNKIRTEVVWMAHESLSRSTFYESLAERRGTQEPRLSRSLLLSALQKSIRRGYRQQVVHLSRYLVDHYGLGTLARRLLVITVEDCIVHPAMPILAWYMGATSKAYRPTVADVDAILQYAAEISAVPVRDHVLTKRYESVEAFHRDWLCYEHAFKATLSAAARSLVAAMLLRALYGGMLGDQLMLRDYALEWLQRLVPSENDLPPRSQEGSLATRQVPSASKAFVPRRDCSRLVQDACRGSTIAVVDFCGMALRKGAKSVVTRGDSGRIGPAADDR</sequence>
<name>A0A7J7IDP6_9RHOD</name>
<dbReference type="InterPro" id="IPR008921">
    <property type="entry name" value="DNA_pol3_clamp-load_cplx_C"/>
</dbReference>
<dbReference type="Gene3D" id="1.20.272.10">
    <property type="match status" value="1"/>
</dbReference>
<evidence type="ECO:0000256" key="1">
    <source>
        <dbReference type="SAM" id="MobiDB-lite"/>
    </source>
</evidence>
<dbReference type="AlphaFoldDB" id="A0A7J7IDP6"/>
<feature type="region of interest" description="Disordered" evidence="1">
    <location>
        <begin position="1"/>
        <end position="59"/>
    </location>
</feature>
<dbReference type="GO" id="GO:0006260">
    <property type="term" value="P:DNA replication"/>
    <property type="evidence" value="ECO:0007669"/>
    <property type="project" value="InterPro"/>
</dbReference>
<accession>A0A7J7IDP6</accession>
<organism evidence="2 3">
    <name type="scientific">Cyanidiococcus yangmingshanensis</name>
    <dbReference type="NCBI Taxonomy" id="2690220"/>
    <lineage>
        <taxon>Eukaryota</taxon>
        <taxon>Rhodophyta</taxon>
        <taxon>Bangiophyceae</taxon>
        <taxon>Cyanidiales</taxon>
        <taxon>Cyanidiaceae</taxon>
        <taxon>Cyanidiococcus</taxon>
    </lineage>
</organism>